<evidence type="ECO:0000313" key="2">
    <source>
        <dbReference type="EMBL" id="MBU8546302.1"/>
    </source>
</evidence>
<keyword evidence="3" id="KW-1185">Reference proteome</keyword>
<dbReference type="Proteomes" id="UP000689967">
    <property type="component" value="Unassembled WGS sequence"/>
</dbReference>
<accession>A0ABS6HC44</accession>
<sequence>MAKQDKAGDWGARLRAALVPAAVPMAAPSAEAPPPAEPDAAAASPAEEGPGTTLSSEAPAGTPPEDASLDATAAAQAAPASDHFSLLATIIPGPLQPAPAPDSPLLAMLGARGPSLAVMPPTPMPAAAEAVPEAPVEALEAQFPMLVPAPLAPEAEPPARPEAETLEDRFPMLAAAGPGAATQARHTPESAPFPPVTPPATTTTVDILAAPAHLAEAPAGPTVAPEAAPVAEPETAPVAEPEAAPDAEPEAAPVAEPKAAPAVAAGSEGEAVAPQVAADPSAAAADRLADPLGQASIAAAYLAVRGLPMPMAEAQAAMGAAMGADWLAVALSLEQARGHWRALFIGAGPADLATAGAGAARRAGLTPVLHVAEAHPGLFGQLQAAVEAEGLADEDTMLLQAVIGADEARLPPRGALAQGLIEAQESWDLLRIGTAKVVGQLLTHAVPLLTERVRWLAVAPINRGEEAAAVRVLGRNGWTLRAERPAAIRLTRPDTSNKAGVQIWRGPLA</sequence>
<feature type="region of interest" description="Disordered" evidence="1">
    <location>
        <begin position="217"/>
        <end position="278"/>
    </location>
</feature>
<organism evidence="2 3">
    <name type="scientific">Falsiroseomonas oleicola</name>
    <dbReference type="NCBI Taxonomy" id="2801474"/>
    <lineage>
        <taxon>Bacteria</taxon>
        <taxon>Pseudomonadati</taxon>
        <taxon>Pseudomonadota</taxon>
        <taxon>Alphaproteobacteria</taxon>
        <taxon>Acetobacterales</taxon>
        <taxon>Roseomonadaceae</taxon>
        <taxon>Falsiroseomonas</taxon>
    </lineage>
</organism>
<reference evidence="2 3" key="1">
    <citation type="submission" date="2021-01" db="EMBL/GenBank/DDBJ databases">
        <title>Roseomonas sp. nov, a bacterium isolated from an oil production mixture in Yumen Oilfield.</title>
        <authorList>
            <person name="Wu D."/>
        </authorList>
    </citation>
    <scope>NUCLEOTIDE SEQUENCE [LARGE SCALE GENOMIC DNA]</scope>
    <source>
        <strain evidence="2 3">ROY-5-3</strain>
    </source>
</reference>
<feature type="region of interest" description="Disordered" evidence="1">
    <location>
        <begin position="26"/>
        <end position="76"/>
    </location>
</feature>
<evidence type="ECO:0000256" key="1">
    <source>
        <dbReference type="SAM" id="MobiDB-lite"/>
    </source>
</evidence>
<dbReference type="EMBL" id="JAERQM010000007">
    <property type="protein sequence ID" value="MBU8546302.1"/>
    <property type="molecule type" value="Genomic_DNA"/>
</dbReference>
<feature type="region of interest" description="Disordered" evidence="1">
    <location>
        <begin position="177"/>
        <end position="202"/>
    </location>
</feature>
<feature type="compositionally biased region" description="Low complexity" evidence="1">
    <location>
        <begin position="217"/>
        <end position="242"/>
    </location>
</feature>
<feature type="compositionally biased region" description="Low complexity" evidence="1">
    <location>
        <begin position="250"/>
        <end position="278"/>
    </location>
</feature>
<gene>
    <name evidence="2" type="ORF">JJQ90_21455</name>
</gene>
<name>A0ABS6HC44_9PROT</name>
<evidence type="ECO:0000313" key="3">
    <source>
        <dbReference type="Proteomes" id="UP000689967"/>
    </source>
</evidence>
<protein>
    <submittedName>
        <fullName evidence="2">Uncharacterized protein</fullName>
    </submittedName>
</protein>
<dbReference type="RefSeq" id="WP_216878318.1">
    <property type="nucleotide sequence ID" value="NZ_JAERQM010000007.1"/>
</dbReference>
<proteinExistence type="predicted"/>
<comment type="caution">
    <text evidence="2">The sequence shown here is derived from an EMBL/GenBank/DDBJ whole genome shotgun (WGS) entry which is preliminary data.</text>
</comment>